<organism evidence="2 3">
    <name type="scientific">Catenulispora pinistramenti</name>
    <dbReference type="NCBI Taxonomy" id="2705254"/>
    <lineage>
        <taxon>Bacteria</taxon>
        <taxon>Bacillati</taxon>
        <taxon>Actinomycetota</taxon>
        <taxon>Actinomycetes</taxon>
        <taxon>Catenulisporales</taxon>
        <taxon>Catenulisporaceae</taxon>
        <taxon>Catenulispora</taxon>
    </lineage>
</organism>
<keyword evidence="3" id="KW-1185">Reference proteome</keyword>
<feature type="transmembrane region" description="Helical" evidence="1">
    <location>
        <begin position="50"/>
        <end position="72"/>
    </location>
</feature>
<sequence>MTTAEAEQRFIWRPDLGQKAISAITMAACFGYGMYFVFKPSPATSSGPLAARLAMATGMLVFGAVSMIFSFAPFLRMDPDCLAIRNFRRVKRIPYDSIASIVPVVPGLLLTTNDGRRHRILALSRSRTNDRGYEIWLILKKRTAIHEP</sequence>
<keyword evidence="1" id="KW-0472">Membrane</keyword>
<dbReference type="RefSeq" id="WP_212011810.1">
    <property type="nucleotide sequence ID" value="NZ_JAAFYZ010000086.1"/>
</dbReference>
<accession>A0ABS5KV56</accession>
<keyword evidence="1" id="KW-1133">Transmembrane helix</keyword>
<gene>
    <name evidence="2" type="ORF">KGQ19_24025</name>
</gene>
<proteinExistence type="predicted"/>
<name>A0ABS5KV56_9ACTN</name>
<evidence type="ECO:0000313" key="2">
    <source>
        <dbReference type="EMBL" id="MBS2549937.1"/>
    </source>
</evidence>
<feature type="transmembrane region" description="Helical" evidence="1">
    <location>
        <begin position="20"/>
        <end position="38"/>
    </location>
</feature>
<dbReference type="EMBL" id="JAAFYZ010000086">
    <property type="protein sequence ID" value="MBS2549937.1"/>
    <property type="molecule type" value="Genomic_DNA"/>
</dbReference>
<keyword evidence="1" id="KW-0812">Transmembrane</keyword>
<evidence type="ECO:0000313" key="3">
    <source>
        <dbReference type="Proteomes" id="UP000730482"/>
    </source>
</evidence>
<evidence type="ECO:0000256" key="1">
    <source>
        <dbReference type="SAM" id="Phobius"/>
    </source>
</evidence>
<dbReference type="Proteomes" id="UP000730482">
    <property type="component" value="Unassembled WGS sequence"/>
</dbReference>
<evidence type="ECO:0008006" key="4">
    <source>
        <dbReference type="Google" id="ProtNLM"/>
    </source>
</evidence>
<reference evidence="2 3" key="1">
    <citation type="submission" date="2020-02" db="EMBL/GenBank/DDBJ databases">
        <title>Acidophilic actinobacteria isolated from forest soil.</title>
        <authorList>
            <person name="Golinska P."/>
        </authorList>
    </citation>
    <scope>NUCLEOTIDE SEQUENCE [LARGE SCALE GENOMIC DNA]</scope>
    <source>
        <strain evidence="2 3">NL8</strain>
    </source>
</reference>
<protein>
    <recommendedName>
        <fullName evidence="4">PH domain-containing protein</fullName>
    </recommendedName>
</protein>
<comment type="caution">
    <text evidence="2">The sequence shown here is derived from an EMBL/GenBank/DDBJ whole genome shotgun (WGS) entry which is preliminary data.</text>
</comment>